<dbReference type="EMBL" id="AOTX01000005">
    <property type="protein sequence ID" value="EMR59557.1"/>
    <property type="molecule type" value="Genomic_DNA"/>
</dbReference>
<comment type="caution">
    <text evidence="1">The sequence shown here is derived from an EMBL/GenBank/DDBJ whole genome shotgun (WGS) entry which is preliminary data.</text>
</comment>
<organism evidence="1 2">
    <name type="scientific">Helicobacter pylori Hp H-1</name>
    <dbReference type="NCBI Taxonomy" id="992058"/>
    <lineage>
        <taxon>Bacteria</taxon>
        <taxon>Pseudomonadati</taxon>
        <taxon>Campylobacterota</taxon>
        <taxon>Epsilonproteobacteria</taxon>
        <taxon>Campylobacterales</taxon>
        <taxon>Helicobacteraceae</taxon>
        <taxon>Helicobacter</taxon>
    </lineage>
</organism>
<dbReference type="AlphaFoldDB" id="M7S5W7"/>
<dbReference type="Proteomes" id="UP000011947">
    <property type="component" value="Unassembled WGS sequence"/>
</dbReference>
<reference evidence="1 2" key="1">
    <citation type="submission" date="2013-02" db="EMBL/GenBank/DDBJ databases">
        <title>Comparitive Sequence Analysis of H. pylori Isolates.</title>
        <authorList>
            <person name="Blanchard T.G."/>
            <person name="Czinn S.J."/>
            <person name="McCracken C.M."/>
            <person name="Abolude K.A."/>
            <person name="Shefchek K.S."/>
            <person name="Maroo A.M."/>
            <person name="Santana-Cruz I.S."/>
            <person name="Tallon L.J."/>
            <person name="Ficke F.W.F."/>
        </authorList>
    </citation>
    <scope>NUCLEOTIDE SEQUENCE [LARGE SCALE GENOMIC DNA]</scope>
    <source>
        <strain evidence="1 2">Hp H-1</strain>
    </source>
</reference>
<proteinExistence type="predicted"/>
<protein>
    <submittedName>
        <fullName evidence="1">Uncharacterized protein</fullName>
    </submittedName>
</protein>
<sequence length="62" mass="7312">MGEMIAKPFYLLKKIIFTTKFTTNLKKNHFYNKSQAIKSHFLEKITIATNLKQPKLKKPPFL</sequence>
<dbReference type="PATRIC" id="fig|992058.3.peg.43"/>
<evidence type="ECO:0000313" key="1">
    <source>
        <dbReference type="EMBL" id="EMR59557.1"/>
    </source>
</evidence>
<name>M7S5W7_HELPX</name>
<gene>
    <name evidence="1" type="ORF">HPHPH1_0020</name>
</gene>
<accession>M7S5W7</accession>
<evidence type="ECO:0000313" key="2">
    <source>
        <dbReference type="Proteomes" id="UP000011947"/>
    </source>
</evidence>